<comment type="similarity">
    <text evidence="2 5">Belongs to the acyl-CoA dehydrogenase family.</text>
</comment>
<dbReference type="InterPro" id="IPR006089">
    <property type="entry name" value="Acyl-CoA_DH_CS"/>
</dbReference>
<accession>A0ABW6S324</accession>
<keyword evidence="4 5" id="KW-0274">FAD</keyword>
<keyword evidence="10" id="KW-1185">Reference proteome</keyword>
<evidence type="ECO:0000256" key="2">
    <source>
        <dbReference type="ARBA" id="ARBA00009347"/>
    </source>
</evidence>
<keyword evidence="3 5" id="KW-0285">Flavoprotein</keyword>
<comment type="caution">
    <text evidence="9">The sequence shown here is derived from an EMBL/GenBank/DDBJ whole genome shotgun (WGS) entry which is preliminary data.</text>
</comment>
<dbReference type="InterPro" id="IPR013786">
    <property type="entry name" value="AcylCoA_DH/ox_N"/>
</dbReference>
<dbReference type="EMBL" id="JBIAQY010000006">
    <property type="protein sequence ID" value="MFF3570119.1"/>
    <property type="molecule type" value="Genomic_DNA"/>
</dbReference>
<organism evidence="9 10">
    <name type="scientific">Nocardia jiangxiensis</name>
    <dbReference type="NCBI Taxonomy" id="282685"/>
    <lineage>
        <taxon>Bacteria</taxon>
        <taxon>Bacillati</taxon>
        <taxon>Actinomycetota</taxon>
        <taxon>Actinomycetes</taxon>
        <taxon>Mycobacteriales</taxon>
        <taxon>Nocardiaceae</taxon>
        <taxon>Nocardia</taxon>
    </lineage>
</organism>
<proteinExistence type="inferred from homology"/>
<evidence type="ECO:0000313" key="10">
    <source>
        <dbReference type="Proteomes" id="UP001601992"/>
    </source>
</evidence>
<dbReference type="SUPFAM" id="SSF56645">
    <property type="entry name" value="Acyl-CoA dehydrogenase NM domain-like"/>
    <property type="match status" value="1"/>
</dbReference>
<dbReference type="InterPro" id="IPR046373">
    <property type="entry name" value="Acyl-CoA_Oxase/DH_mid-dom_sf"/>
</dbReference>
<dbReference type="Gene3D" id="2.40.110.10">
    <property type="entry name" value="Butyryl-CoA Dehydrogenase, subunit A, domain 2"/>
    <property type="match status" value="1"/>
</dbReference>
<dbReference type="RefSeq" id="WP_040819957.1">
    <property type="nucleotide sequence ID" value="NZ_JBIAQY010000006.1"/>
</dbReference>
<feature type="domain" description="Acyl-CoA oxidase/dehydrogenase middle" evidence="7">
    <location>
        <begin position="123"/>
        <end position="220"/>
    </location>
</feature>
<evidence type="ECO:0000256" key="4">
    <source>
        <dbReference type="ARBA" id="ARBA00022827"/>
    </source>
</evidence>
<reference evidence="9 10" key="1">
    <citation type="submission" date="2024-10" db="EMBL/GenBank/DDBJ databases">
        <title>The Natural Products Discovery Center: Release of the First 8490 Sequenced Strains for Exploring Actinobacteria Biosynthetic Diversity.</title>
        <authorList>
            <person name="Kalkreuter E."/>
            <person name="Kautsar S.A."/>
            <person name="Yang D."/>
            <person name="Bader C.D."/>
            <person name="Teijaro C.N."/>
            <person name="Fluegel L."/>
            <person name="Davis C.M."/>
            <person name="Simpson J.R."/>
            <person name="Lauterbach L."/>
            <person name="Steele A.D."/>
            <person name="Gui C."/>
            <person name="Meng S."/>
            <person name="Li G."/>
            <person name="Viehrig K."/>
            <person name="Ye F."/>
            <person name="Su P."/>
            <person name="Kiefer A.F."/>
            <person name="Nichols A."/>
            <person name="Cepeda A.J."/>
            <person name="Yan W."/>
            <person name="Fan B."/>
            <person name="Jiang Y."/>
            <person name="Adhikari A."/>
            <person name="Zheng C.-J."/>
            <person name="Schuster L."/>
            <person name="Cowan T.M."/>
            <person name="Smanski M.J."/>
            <person name="Chevrette M.G."/>
            <person name="De Carvalho L.P.S."/>
            <person name="Shen B."/>
        </authorList>
    </citation>
    <scope>NUCLEOTIDE SEQUENCE [LARGE SCALE GENOMIC DNA]</scope>
    <source>
        <strain evidence="9 10">NPDC002593</strain>
    </source>
</reference>
<dbReference type="Pfam" id="PF00441">
    <property type="entry name" value="Acyl-CoA_dh_1"/>
    <property type="match status" value="1"/>
</dbReference>
<dbReference type="Pfam" id="PF02770">
    <property type="entry name" value="Acyl-CoA_dh_M"/>
    <property type="match status" value="1"/>
</dbReference>
<feature type="domain" description="Acyl-CoA dehydrogenase/oxidase N-terminal" evidence="8">
    <location>
        <begin position="8"/>
        <end position="119"/>
    </location>
</feature>
<evidence type="ECO:0000256" key="5">
    <source>
        <dbReference type="RuleBase" id="RU362125"/>
    </source>
</evidence>
<dbReference type="GO" id="GO:0016491">
    <property type="term" value="F:oxidoreductase activity"/>
    <property type="evidence" value="ECO:0007669"/>
    <property type="project" value="UniProtKB-KW"/>
</dbReference>
<evidence type="ECO:0000256" key="3">
    <source>
        <dbReference type="ARBA" id="ARBA00022630"/>
    </source>
</evidence>
<dbReference type="PANTHER" id="PTHR43884:SF12">
    <property type="entry name" value="ISOVALERYL-COA DEHYDROGENASE, MITOCHONDRIAL-RELATED"/>
    <property type="match status" value="1"/>
</dbReference>
<dbReference type="InterPro" id="IPR006091">
    <property type="entry name" value="Acyl-CoA_Oxase/DH_mid-dom"/>
</dbReference>
<dbReference type="InterPro" id="IPR037069">
    <property type="entry name" value="AcylCoA_DH/ox_N_sf"/>
</dbReference>
<feature type="domain" description="Acyl-CoA dehydrogenase/oxidase C-terminal" evidence="6">
    <location>
        <begin position="233"/>
        <end position="377"/>
    </location>
</feature>
<protein>
    <submittedName>
        <fullName evidence="9">Acyl-CoA dehydrogenase family protein</fullName>
        <ecNumber evidence="9">1.-.-.-</ecNumber>
    </submittedName>
</protein>
<dbReference type="PANTHER" id="PTHR43884">
    <property type="entry name" value="ACYL-COA DEHYDROGENASE"/>
    <property type="match status" value="1"/>
</dbReference>
<dbReference type="PIRSF" id="PIRSF016578">
    <property type="entry name" value="HsaA"/>
    <property type="match status" value="1"/>
</dbReference>
<dbReference type="InterPro" id="IPR036250">
    <property type="entry name" value="AcylCo_DH-like_C"/>
</dbReference>
<dbReference type="PROSITE" id="PS00073">
    <property type="entry name" value="ACYL_COA_DH_2"/>
    <property type="match status" value="1"/>
</dbReference>
<evidence type="ECO:0000256" key="1">
    <source>
        <dbReference type="ARBA" id="ARBA00001974"/>
    </source>
</evidence>
<dbReference type="Pfam" id="PF02771">
    <property type="entry name" value="Acyl-CoA_dh_N"/>
    <property type="match status" value="1"/>
</dbReference>
<dbReference type="Gene3D" id="1.10.540.10">
    <property type="entry name" value="Acyl-CoA dehydrogenase/oxidase, N-terminal domain"/>
    <property type="match status" value="1"/>
</dbReference>
<name>A0ABW6S324_9NOCA</name>
<dbReference type="EC" id="1.-.-.-" evidence="9"/>
<evidence type="ECO:0000313" key="9">
    <source>
        <dbReference type="EMBL" id="MFF3570119.1"/>
    </source>
</evidence>
<gene>
    <name evidence="9" type="ORF">ACFYXQ_20275</name>
</gene>
<evidence type="ECO:0000259" key="6">
    <source>
        <dbReference type="Pfam" id="PF00441"/>
    </source>
</evidence>
<keyword evidence="5 9" id="KW-0560">Oxidoreductase</keyword>
<comment type="cofactor">
    <cofactor evidence="1 5">
        <name>FAD</name>
        <dbReference type="ChEBI" id="CHEBI:57692"/>
    </cofactor>
</comment>
<dbReference type="CDD" id="cd00567">
    <property type="entry name" value="ACAD"/>
    <property type="match status" value="1"/>
</dbReference>
<dbReference type="InterPro" id="IPR009075">
    <property type="entry name" value="AcylCo_DH/oxidase_C"/>
</dbReference>
<evidence type="ECO:0000259" key="8">
    <source>
        <dbReference type="Pfam" id="PF02771"/>
    </source>
</evidence>
<sequence length="388" mass="42088">MDFSNDADLDLIRDGVRAVCAKFDDEYWAGLDSRHEFPWEFYKALADGGWIGIAIPEEYGGSGRGLLEASVILNEVAASGAAMNGCSAIHLSIFGMHPLVLHGSEEIKQRYLPKVAAGELHVAFGVTEPDAGTETLAIKTRAVRDGDSYIVRGRKVWTSKAQDADRVLLLVRTTPAEECARRTDGLSLLMANLRDPAVTITPIAKAGRNAVASCETVYDDLVVSAGDLVGEEGKGFYYLLDGLNAERILIASEAIGTGKAALRRAVAYAKERVVYGRPIGSNQGIAFPLAEAYAKLEAAELITHRAGWMLDRQLRCGAEANMAKYLGAEAGFQAADIAMQTHGGFGYAEEYHVARYWREARLMKIAPLPQELLLAYIGHHVLGLPKSY</sequence>
<dbReference type="Gene3D" id="1.20.140.10">
    <property type="entry name" value="Butyryl-CoA Dehydrogenase, subunit A, domain 3"/>
    <property type="match status" value="1"/>
</dbReference>
<dbReference type="InterPro" id="IPR009100">
    <property type="entry name" value="AcylCoA_DH/oxidase_NM_dom_sf"/>
</dbReference>
<evidence type="ECO:0000259" key="7">
    <source>
        <dbReference type="Pfam" id="PF02770"/>
    </source>
</evidence>
<dbReference type="SUPFAM" id="SSF47203">
    <property type="entry name" value="Acyl-CoA dehydrogenase C-terminal domain-like"/>
    <property type="match status" value="1"/>
</dbReference>
<dbReference type="Proteomes" id="UP001601992">
    <property type="component" value="Unassembled WGS sequence"/>
</dbReference>